<gene>
    <name evidence="2" type="ORF">SAMN05421580_108191</name>
</gene>
<organism evidence="2 3">
    <name type="scientific">Rhodobacter aestuarii</name>
    <dbReference type="NCBI Taxonomy" id="453582"/>
    <lineage>
        <taxon>Bacteria</taxon>
        <taxon>Pseudomonadati</taxon>
        <taxon>Pseudomonadota</taxon>
        <taxon>Alphaproteobacteria</taxon>
        <taxon>Rhodobacterales</taxon>
        <taxon>Rhodobacter group</taxon>
        <taxon>Rhodobacter</taxon>
    </lineage>
</organism>
<reference evidence="3" key="1">
    <citation type="submission" date="2017-01" db="EMBL/GenBank/DDBJ databases">
        <authorList>
            <person name="Varghese N."/>
            <person name="Submissions S."/>
        </authorList>
    </citation>
    <scope>NUCLEOTIDE SEQUENCE [LARGE SCALE GENOMIC DNA]</scope>
    <source>
        <strain evidence="3">DSM 19945</strain>
    </source>
</reference>
<dbReference type="OrthoDB" id="9809813at2"/>
<dbReference type="CDD" id="cd06259">
    <property type="entry name" value="YdcF-like"/>
    <property type="match status" value="1"/>
</dbReference>
<accession>A0A1N7NWJ0</accession>
<dbReference type="GO" id="GO:0005886">
    <property type="term" value="C:plasma membrane"/>
    <property type="evidence" value="ECO:0007669"/>
    <property type="project" value="TreeGrafter"/>
</dbReference>
<dbReference type="InterPro" id="IPR014729">
    <property type="entry name" value="Rossmann-like_a/b/a_fold"/>
</dbReference>
<dbReference type="Pfam" id="PF02698">
    <property type="entry name" value="DUF218"/>
    <property type="match status" value="1"/>
</dbReference>
<dbReference type="STRING" id="453582.SAMN05421580_108191"/>
<dbReference type="PANTHER" id="PTHR30336">
    <property type="entry name" value="INNER MEMBRANE PROTEIN, PROBABLE PERMEASE"/>
    <property type="match status" value="1"/>
</dbReference>
<feature type="domain" description="DUF218" evidence="1">
    <location>
        <begin position="6"/>
        <end position="145"/>
    </location>
</feature>
<dbReference type="Gene3D" id="3.40.50.620">
    <property type="entry name" value="HUPs"/>
    <property type="match status" value="1"/>
</dbReference>
<dbReference type="AlphaFoldDB" id="A0A1N7NWJ0"/>
<sequence length="164" mass="17405">MMPRTALVLGARVAPDGAPSAALRRRVGHAVKLYQTGQVARLILSGGAFDGAPAEATVMADLCRDAGLPESAFVLEPRARNTRENFTCAKPLISDPALIVVTDTYHARRARLAARGLGLTISLSCPPAPYLPALKRSKLALREAVASLWYLVRYGLLGGLSGSR</sequence>
<dbReference type="EMBL" id="FTOG01000008">
    <property type="protein sequence ID" value="SIT02656.1"/>
    <property type="molecule type" value="Genomic_DNA"/>
</dbReference>
<dbReference type="Proteomes" id="UP000186221">
    <property type="component" value="Unassembled WGS sequence"/>
</dbReference>
<protein>
    <submittedName>
        <fullName evidence="2">DUF218 domain-containing protein</fullName>
    </submittedName>
</protein>
<keyword evidence="3" id="KW-1185">Reference proteome</keyword>
<dbReference type="InterPro" id="IPR003848">
    <property type="entry name" value="DUF218"/>
</dbReference>
<evidence type="ECO:0000313" key="2">
    <source>
        <dbReference type="EMBL" id="SIT02656.1"/>
    </source>
</evidence>
<dbReference type="PANTHER" id="PTHR30336:SF20">
    <property type="entry name" value="DUF218 DOMAIN-CONTAINING PROTEIN"/>
    <property type="match status" value="1"/>
</dbReference>
<name>A0A1N7NWJ0_9RHOB</name>
<evidence type="ECO:0000313" key="3">
    <source>
        <dbReference type="Proteomes" id="UP000186221"/>
    </source>
</evidence>
<dbReference type="RefSeq" id="WP_083952222.1">
    <property type="nucleotide sequence ID" value="NZ_FTOG01000008.1"/>
</dbReference>
<dbReference type="InterPro" id="IPR051599">
    <property type="entry name" value="Cell_Envelope_Assoc"/>
</dbReference>
<proteinExistence type="predicted"/>
<evidence type="ECO:0000259" key="1">
    <source>
        <dbReference type="Pfam" id="PF02698"/>
    </source>
</evidence>